<feature type="region of interest" description="Disordered" evidence="1">
    <location>
        <begin position="345"/>
        <end position="365"/>
    </location>
</feature>
<evidence type="ECO:0000313" key="5">
    <source>
        <dbReference type="Proteomes" id="UP000198287"/>
    </source>
</evidence>
<dbReference type="EMBL" id="LNIX01000004">
    <property type="protein sequence ID" value="OXA55264.1"/>
    <property type="molecule type" value="Genomic_DNA"/>
</dbReference>
<feature type="transmembrane region" description="Helical" evidence="2">
    <location>
        <begin position="312"/>
        <end position="335"/>
    </location>
</feature>
<feature type="compositionally biased region" description="Low complexity" evidence="1">
    <location>
        <begin position="393"/>
        <end position="403"/>
    </location>
</feature>
<dbReference type="Proteomes" id="UP000198287">
    <property type="component" value="Unassembled WGS sequence"/>
</dbReference>
<evidence type="ECO:0008006" key="6">
    <source>
        <dbReference type="Google" id="ProtNLM"/>
    </source>
</evidence>
<protein>
    <recommendedName>
        <fullName evidence="6">CUB domain-containing protein</fullName>
    </recommendedName>
</protein>
<keyword evidence="2" id="KW-1133">Transmembrane helix</keyword>
<keyword evidence="2" id="KW-0472">Membrane</keyword>
<accession>A0A226EDP8</accession>
<keyword evidence="3" id="KW-0732">Signal</keyword>
<sequence length="491" mass="56456">MKSFALILVFCLVLNCSVFVSHAKFYLPEPNQKEITSRGWNYSEFEGIDVIWRFRHSIQLEINELQMDGQSGDFLLISDLPLTFEDYFDEYSGTDDMPTDLLPHSIVTSQGLLLSWELQPGSKFQILSKYGTFVYFHAEGSVPSRGSFEYKGFNITVTNLDEARLPPSTTTTEGTKAPPAPDVEIYTSKFLLYPPFQFKDKKEAFKEAIAEIGTEYCTADPACGDLLTENFTSSDVNIPTDRGLHMCDISWDTFENCVEVTFAITREEDVGGYIMPKWRLDDMWVKFGHRLVDFGFTPYDNHPKSLKNMDTWIWMASFLGIMLFLMIPMCLFCIIHEVSTTKHVPSNVDPDEMEKKETETLTKNPWRDLSNPIRPILAKLKRQSEDNKYLEVSNSDTNSNNMSDPPPYKSPKTKSNVLFQEQNVAFEYDNRGYHEDSGIDGDESVPYGFNFNNGNNRDFMDIADEDEFPEEDRFLRIERHARFGENSDTEI</sequence>
<reference evidence="4 5" key="1">
    <citation type="submission" date="2015-12" db="EMBL/GenBank/DDBJ databases">
        <title>The genome of Folsomia candida.</title>
        <authorList>
            <person name="Faddeeva A."/>
            <person name="Derks M.F."/>
            <person name="Anvar Y."/>
            <person name="Smit S."/>
            <person name="Van Straalen N."/>
            <person name="Roelofs D."/>
        </authorList>
    </citation>
    <scope>NUCLEOTIDE SEQUENCE [LARGE SCALE GENOMIC DNA]</scope>
    <source>
        <strain evidence="4 5">VU population</strain>
        <tissue evidence="4">Whole body</tissue>
    </source>
</reference>
<proteinExistence type="predicted"/>
<feature type="region of interest" description="Disordered" evidence="1">
    <location>
        <begin position="385"/>
        <end position="412"/>
    </location>
</feature>
<dbReference type="AlphaFoldDB" id="A0A226EDP8"/>
<gene>
    <name evidence="4" type="ORF">Fcan01_08823</name>
</gene>
<feature type="chain" id="PRO_5012104227" description="CUB domain-containing protein" evidence="3">
    <location>
        <begin position="24"/>
        <end position="491"/>
    </location>
</feature>
<keyword evidence="2" id="KW-0812">Transmembrane</keyword>
<dbReference type="OrthoDB" id="10592433at2759"/>
<dbReference type="STRING" id="158441.A0A226EDP8"/>
<comment type="caution">
    <text evidence="4">The sequence shown here is derived from an EMBL/GenBank/DDBJ whole genome shotgun (WGS) entry which is preliminary data.</text>
</comment>
<name>A0A226EDP8_FOLCA</name>
<feature type="signal peptide" evidence="3">
    <location>
        <begin position="1"/>
        <end position="23"/>
    </location>
</feature>
<evidence type="ECO:0000256" key="2">
    <source>
        <dbReference type="SAM" id="Phobius"/>
    </source>
</evidence>
<organism evidence="4 5">
    <name type="scientific">Folsomia candida</name>
    <name type="common">Springtail</name>
    <dbReference type="NCBI Taxonomy" id="158441"/>
    <lineage>
        <taxon>Eukaryota</taxon>
        <taxon>Metazoa</taxon>
        <taxon>Ecdysozoa</taxon>
        <taxon>Arthropoda</taxon>
        <taxon>Hexapoda</taxon>
        <taxon>Collembola</taxon>
        <taxon>Entomobryomorpha</taxon>
        <taxon>Isotomoidea</taxon>
        <taxon>Isotomidae</taxon>
        <taxon>Proisotominae</taxon>
        <taxon>Folsomia</taxon>
    </lineage>
</organism>
<evidence type="ECO:0000313" key="4">
    <source>
        <dbReference type="EMBL" id="OXA55264.1"/>
    </source>
</evidence>
<evidence type="ECO:0000256" key="1">
    <source>
        <dbReference type="SAM" id="MobiDB-lite"/>
    </source>
</evidence>
<evidence type="ECO:0000256" key="3">
    <source>
        <dbReference type="SAM" id="SignalP"/>
    </source>
</evidence>
<keyword evidence="5" id="KW-1185">Reference proteome</keyword>